<reference evidence="6 7" key="1">
    <citation type="submission" date="2014-10" db="EMBL/GenBank/DDBJ databases">
        <title>Genome sequence of Erwinia typographi M043b.</title>
        <authorList>
            <person name="Chan K.-G."/>
            <person name="Tan W.-S."/>
        </authorList>
    </citation>
    <scope>NUCLEOTIDE SEQUENCE [LARGE SCALE GENOMIC DNA]</scope>
    <source>
        <strain evidence="6 7">M043b</strain>
    </source>
</reference>
<dbReference type="SUPFAM" id="SSF46689">
    <property type="entry name" value="Homeodomain-like"/>
    <property type="match status" value="1"/>
</dbReference>
<dbReference type="OrthoDB" id="116240at2"/>
<dbReference type="Proteomes" id="UP000030351">
    <property type="component" value="Unassembled WGS sequence"/>
</dbReference>
<accession>A0A0A3YP44</accession>
<dbReference type="RefSeq" id="WP_034897721.1">
    <property type="nucleotide sequence ID" value="NZ_JRUQ01000062.1"/>
</dbReference>
<dbReference type="InterPro" id="IPR001647">
    <property type="entry name" value="HTH_TetR"/>
</dbReference>
<dbReference type="InterPro" id="IPR050109">
    <property type="entry name" value="HTH-type_TetR-like_transc_reg"/>
</dbReference>
<dbReference type="AlphaFoldDB" id="A0A0A3YP44"/>
<dbReference type="STRING" id="371042.NG99_21870"/>
<evidence type="ECO:0000256" key="4">
    <source>
        <dbReference type="PROSITE-ProRule" id="PRU00335"/>
    </source>
</evidence>
<dbReference type="PANTHER" id="PTHR30055">
    <property type="entry name" value="HTH-TYPE TRANSCRIPTIONAL REGULATOR RUTR"/>
    <property type="match status" value="1"/>
</dbReference>
<dbReference type="eggNOG" id="COG1309">
    <property type="taxonomic scope" value="Bacteria"/>
</dbReference>
<keyword evidence="1" id="KW-0805">Transcription regulation</keyword>
<keyword evidence="3" id="KW-0804">Transcription</keyword>
<sequence length="175" mass="18785">MNTDHKLIAVAEQLFDRHGFTATGMDRLAQAASMSSRTLYKHAGSKTALIAAVLTQRGQRFLLLLSESTIDALFEALERWIREEGARGCLLLRAQGETGGEIAEISAVVLAHKIQLSEKVRLAVRSELGDKGGDELAEQILILIEGATAAAVYRGVEAVATARSVAALLMARARS</sequence>
<protein>
    <submittedName>
        <fullName evidence="6">TetR family transcriptional regulator</fullName>
    </submittedName>
</protein>
<comment type="caution">
    <text evidence="6">The sequence shown here is derived from an EMBL/GenBank/DDBJ whole genome shotgun (WGS) entry which is preliminary data.</text>
</comment>
<keyword evidence="7" id="KW-1185">Reference proteome</keyword>
<evidence type="ECO:0000256" key="1">
    <source>
        <dbReference type="ARBA" id="ARBA00023015"/>
    </source>
</evidence>
<dbReference type="GO" id="GO:0003700">
    <property type="term" value="F:DNA-binding transcription factor activity"/>
    <property type="evidence" value="ECO:0007669"/>
    <property type="project" value="TreeGrafter"/>
</dbReference>
<evidence type="ECO:0000259" key="5">
    <source>
        <dbReference type="PROSITE" id="PS50977"/>
    </source>
</evidence>
<gene>
    <name evidence="6" type="ORF">NG99_21870</name>
</gene>
<dbReference type="InterPro" id="IPR009057">
    <property type="entry name" value="Homeodomain-like_sf"/>
</dbReference>
<evidence type="ECO:0000256" key="3">
    <source>
        <dbReference type="ARBA" id="ARBA00023163"/>
    </source>
</evidence>
<proteinExistence type="predicted"/>
<dbReference type="PROSITE" id="PS50977">
    <property type="entry name" value="HTH_TETR_2"/>
    <property type="match status" value="1"/>
</dbReference>
<organism evidence="6 7">
    <name type="scientific">Erwinia typographi</name>
    <dbReference type="NCBI Taxonomy" id="371042"/>
    <lineage>
        <taxon>Bacteria</taxon>
        <taxon>Pseudomonadati</taxon>
        <taxon>Pseudomonadota</taxon>
        <taxon>Gammaproteobacteria</taxon>
        <taxon>Enterobacterales</taxon>
        <taxon>Erwiniaceae</taxon>
        <taxon>Erwinia</taxon>
    </lineage>
</organism>
<dbReference type="Gene3D" id="1.10.357.10">
    <property type="entry name" value="Tetracycline Repressor, domain 2"/>
    <property type="match status" value="1"/>
</dbReference>
<evidence type="ECO:0000313" key="6">
    <source>
        <dbReference type="EMBL" id="KGT88405.1"/>
    </source>
</evidence>
<evidence type="ECO:0000313" key="7">
    <source>
        <dbReference type="Proteomes" id="UP000030351"/>
    </source>
</evidence>
<evidence type="ECO:0000256" key="2">
    <source>
        <dbReference type="ARBA" id="ARBA00023125"/>
    </source>
</evidence>
<dbReference type="PANTHER" id="PTHR30055:SF234">
    <property type="entry name" value="HTH-TYPE TRANSCRIPTIONAL REGULATOR BETI"/>
    <property type="match status" value="1"/>
</dbReference>
<keyword evidence="2 4" id="KW-0238">DNA-binding</keyword>
<dbReference type="EMBL" id="JRUQ01000062">
    <property type="protein sequence ID" value="KGT88405.1"/>
    <property type="molecule type" value="Genomic_DNA"/>
</dbReference>
<name>A0A0A3YP44_9GAMM</name>
<dbReference type="GO" id="GO:0000976">
    <property type="term" value="F:transcription cis-regulatory region binding"/>
    <property type="evidence" value="ECO:0007669"/>
    <property type="project" value="TreeGrafter"/>
</dbReference>
<feature type="domain" description="HTH tetR-type" evidence="5">
    <location>
        <begin position="1"/>
        <end position="61"/>
    </location>
</feature>
<dbReference type="PRINTS" id="PR00455">
    <property type="entry name" value="HTHTETR"/>
</dbReference>
<feature type="DNA-binding region" description="H-T-H motif" evidence="4">
    <location>
        <begin position="24"/>
        <end position="43"/>
    </location>
</feature>
<dbReference type="Pfam" id="PF00440">
    <property type="entry name" value="TetR_N"/>
    <property type="match status" value="1"/>
</dbReference>